<evidence type="ECO:0000256" key="1">
    <source>
        <dbReference type="SAM" id="MobiDB-lite"/>
    </source>
</evidence>
<keyword evidence="6" id="KW-1185">Reference proteome</keyword>
<evidence type="ECO:0000313" key="6">
    <source>
        <dbReference type="Proteomes" id="UP000325577"/>
    </source>
</evidence>
<dbReference type="OrthoDB" id="1584003at2759"/>
<evidence type="ECO:0000313" key="5">
    <source>
        <dbReference type="EMBL" id="KAA8539407.1"/>
    </source>
</evidence>
<dbReference type="Pfam" id="PF12552">
    <property type="entry name" value="DUF3741"/>
    <property type="match status" value="1"/>
</dbReference>
<dbReference type="Proteomes" id="UP000325577">
    <property type="component" value="Linkage Group LG14"/>
</dbReference>
<dbReference type="PANTHER" id="PTHR46836:SF7">
    <property type="entry name" value="PHOSPHATIDYLINOSITOL N-ACETYGLUCOSAMINLYTRANSFERASE SUBUNIT P-LIKE PROTEIN"/>
    <property type="match status" value="1"/>
</dbReference>
<feature type="region of interest" description="Disordered" evidence="1">
    <location>
        <begin position="747"/>
        <end position="770"/>
    </location>
</feature>
<feature type="region of interest" description="Disordered" evidence="1">
    <location>
        <begin position="264"/>
        <end position="289"/>
    </location>
</feature>
<sequence length="1084" mass="121191">MEPKQQTPSVIARLMGFDKLPPQQPVHKQQRVLSENYLRKTASIGVRERRSCHEGRSFGIDVEKWQEHKDAFVVPEMLKMDKHSILTVQKGKAKSGMTEAKLAFIRQKFTESNRFSMDEKLQHSEEFDEVLEELDSSNGFLLRYFQQSDSLFTEHLHDLQGAQSHCQSGEMTVIESSDAPNCTENIICRKSERTTAQGTHMKSLWKPENGFITDSSGELGFGYSDKLLKSRLELKDETCPPPTKILVLKPNFGMALSAARSFFLPNSHEGSQPGDKKNKELPNPKNGELYNEVRERKNLADDMGPSRCSFRVSRDFAKGISRHIRHSITSSSSEVSRSELRVDISSANESEVMMPSCPSFFDWKNRHQTLYSSSNGSSLAREAKKRFFERGKMTKSSQEVRVARRGNTLGEMLAMPDQETRPRNLNYKPDLNCVDVDLGGPFGISSKDGWKDEHVRNSRKFRALPVACFAIGNLKSRIRNEAPHNYWLRQEEAVTQGRNESMKQKFSQGENAKRESKFSCEKSLCFPGLNSDTIQETCVILDVLENKLLEDDPSEDNSVVKLSSCGVSCSDIEYNHTVQRTQVIQDELIHSFEENDQSEKSGKNSMVPNSSIGGAASAGIFPDIVAVAETENVELSSRIHVEQQSEPKGRILLEKDGHSPSCVLNASIGQESLIRSHEEALVLTNSPGIGPELSLNLGEGYSPSPNSVLEPLVIEEILSGSECFESVSSDLHGLRVQLQLLKSESEEANSEGLGMAVSSDEDSGEGSVDLSEENRKLLGLFRAEESRDFSYLVDVLDEAGYHGGNLEMDFASWHSSECLVHPSVFETLEKKYDKQTSWEKSERRLLFDRINSGLMEIIQPFMHMWEKPLRKRFTLSQSREVIEEELWMLLASQEKEASKDLADKALGTEIRWFDLRDDIDVIGREIERFLFDELAAEFFCITTKPTAYLSVLTLLFISATSGPVLDEQPLVPLIPPMASNPDEMPVTDATPVVTPAVTQANIGVTVATSATAAKAEPHHTLSFFMHDILGGSNPSAQAIAGIVTNPAVNGQVPFAKPNGAVLPVNNVNNEWNYQHQQHSIPYWP</sequence>
<dbReference type="InterPro" id="IPR022212">
    <property type="entry name" value="DUF3741"/>
</dbReference>
<feature type="domain" description="DUF3741" evidence="4">
    <location>
        <begin position="3"/>
        <end position="24"/>
    </location>
</feature>
<dbReference type="Pfam" id="PF14309">
    <property type="entry name" value="DUF4378"/>
    <property type="match status" value="1"/>
</dbReference>
<evidence type="ECO:0008006" key="7">
    <source>
        <dbReference type="Google" id="ProtNLM"/>
    </source>
</evidence>
<feature type="domain" description="DUF3741" evidence="2">
    <location>
        <begin position="106"/>
        <end position="150"/>
    </location>
</feature>
<evidence type="ECO:0000259" key="3">
    <source>
        <dbReference type="Pfam" id="PF14309"/>
    </source>
</evidence>
<feature type="domain" description="DUF4378" evidence="3">
    <location>
        <begin position="788"/>
        <end position="937"/>
    </location>
</feature>
<organism evidence="5 6">
    <name type="scientific">Nyssa sinensis</name>
    <dbReference type="NCBI Taxonomy" id="561372"/>
    <lineage>
        <taxon>Eukaryota</taxon>
        <taxon>Viridiplantae</taxon>
        <taxon>Streptophyta</taxon>
        <taxon>Embryophyta</taxon>
        <taxon>Tracheophyta</taxon>
        <taxon>Spermatophyta</taxon>
        <taxon>Magnoliopsida</taxon>
        <taxon>eudicotyledons</taxon>
        <taxon>Gunneridae</taxon>
        <taxon>Pentapetalae</taxon>
        <taxon>asterids</taxon>
        <taxon>Cornales</taxon>
        <taxon>Nyssaceae</taxon>
        <taxon>Nyssa</taxon>
    </lineage>
</organism>
<evidence type="ECO:0000259" key="4">
    <source>
        <dbReference type="Pfam" id="PF14383"/>
    </source>
</evidence>
<name>A0A5J5BCG1_9ASTE</name>
<protein>
    <recommendedName>
        <fullName evidence="7">DUF4378 domain-containing protein</fullName>
    </recommendedName>
</protein>
<evidence type="ECO:0000259" key="2">
    <source>
        <dbReference type="Pfam" id="PF12552"/>
    </source>
</evidence>
<dbReference type="InterPro" id="IPR032795">
    <property type="entry name" value="DUF3741-assoc"/>
</dbReference>
<proteinExistence type="predicted"/>
<dbReference type="InterPro" id="IPR025486">
    <property type="entry name" value="DUF4378"/>
</dbReference>
<dbReference type="PANTHER" id="PTHR46836">
    <property type="entry name" value="AFADIN"/>
    <property type="match status" value="1"/>
</dbReference>
<dbReference type="Pfam" id="PF14383">
    <property type="entry name" value="VARLMGL"/>
    <property type="match status" value="1"/>
</dbReference>
<accession>A0A5J5BCG1</accession>
<dbReference type="EMBL" id="CM018037">
    <property type="protein sequence ID" value="KAA8539407.1"/>
    <property type="molecule type" value="Genomic_DNA"/>
</dbReference>
<gene>
    <name evidence="5" type="ORF">F0562_026099</name>
</gene>
<dbReference type="AlphaFoldDB" id="A0A5J5BCG1"/>
<reference evidence="5 6" key="1">
    <citation type="submission" date="2019-09" db="EMBL/GenBank/DDBJ databases">
        <title>A chromosome-level genome assembly of the Chinese tupelo Nyssa sinensis.</title>
        <authorList>
            <person name="Yang X."/>
            <person name="Kang M."/>
            <person name="Yang Y."/>
            <person name="Xiong H."/>
            <person name="Wang M."/>
            <person name="Zhang Z."/>
            <person name="Wang Z."/>
            <person name="Wu H."/>
            <person name="Ma T."/>
            <person name="Liu J."/>
            <person name="Xi Z."/>
        </authorList>
    </citation>
    <scope>NUCLEOTIDE SEQUENCE [LARGE SCALE GENOMIC DNA]</scope>
    <source>
        <strain evidence="5">J267</strain>
        <tissue evidence="5">Leaf</tissue>
    </source>
</reference>